<keyword evidence="2" id="KW-1185">Reference proteome</keyword>
<accession>A0A3Q7EC85</accession>
<name>A0A3Q7EC85_SOLLC</name>
<reference evidence="1" key="1">
    <citation type="journal article" date="2012" name="Nature">
        <title>The tomato genome sequence provides insights into fleshy fruit evolution.</title>
        <authorList>
            <consortium name="Tomato Genome Consortium"/>
        </authorList>
    </citation>
    <scope>NUCLEOTIDE SEQUENCE [LARGE SCALE GENOMIC DNA]</scope>
    <source>
        <strain evidence="1">cv. Heinz 1706</strain>
    </source>
</reference>
<dbReference type="Gramene" id="Solyc01g015170.1.1">
    <property type="protein sequence ID" value="Solyc01g015170.1.1.1"/>
    <property type="gene ID" value="Solyc01g015170.1"/>
</dbReference>
<dbReference type="Proteomes" id="UP000004994">
    <property type="component" value="Chromosome 1"/>
</dbReference>
<protein>
    <submittedName>
        <fullName evidence="1">Uncharacterized protein</fullName>
    </submittedName>
</protein>
<sequence length="50" mass="6103">MVTRSYVCETFGGELLQPLYKIKFQSYFWLKNYIIYFYKKGEGILLFYSL</sequence>
<dbReference type="InParanoid" id="A0A3Q7EC85"/>
<dbReference type="EnsemblPlants" id="Solyc01g015170.1.1">
    <property type="protein sequence ID" value="Solyc01g015170.1.1.1"/>
    <property type="gene ID" value="Solyc01g015170.1"/>
</dbReference>
<organism evidence="1">
    <name type="scientific">Solanum lycopersicum</name>
    <name type="common">Tomato</name>
    <name type="synonym">Lycopersicon esculentum</name>
    <dbReference type="NCBI Taxonomy" id="4081"/>
    <lineage>
        <taxon>Eukaryota</taxon>
        <taxon>Viridiplantae</taxon>
        <taxon>Streptophyta</taxon>
        <taxon>Embryophyta</taxon>
        <taxon>Tracheophyta</taxon>
        <taxon>Spermatophyta</taxon>
        <taxon>Magnoliopsida</taxon>
        <taxon>eudicotyledons</taxon>
        <taxon>Gunneridae</taxon>
        <taxon>Pentapetalae</taxon>
        <taxon>asterids</taxon>
        <taxon>lamiids</taxon>
        <taxon>Solanales</taxon>
        <taxon>Solanaceae</taxon>
        <taxon>Solanoideae</taxon>
        <taxon>Solaneae</taxon>
        <taxon>Solanum</taxon>
        <taxon>Solanum subgen. Lycopersicon</taxon>
    </lineage>
</organism>
<evidence type="ECO:0000313" key="1">
    <source>
        <dbReference type="EnsemblPlants" id="Solyc01g015170.1.1.1"/>
    </source>
</evidence>
<evidence type="ECO:0000313" key="2">
    <source>
        <dbReference type="Proteomes" id="UP000004994"/>
    </source>
</evidence>
<proteinExistence type="predicted"/>
<reference evidence="1" key="2">
    <citation type="submission" date="2019-01" db="UniProtKB">
        <authorList>
            <consortium name="EnsemblPlants"/>
        </authorList>
    </citation>
    <scope>IDENTIFICATION</scope>
    <source>
        <strain evidence="1">cv. Heinz 1706</strain>
    </source>
</reference>
<dbReference type="AlphaFoldDB" id="A0A3Q7EC85"/>
<dbReference type="PaxDb" id="4081-Solyc01g015170.1.1"/>